<evidence type="ECO:0000256" key="3">
    <source>
        <dbReference type="ARBA" id="ARBA00023001"/>
    </source>
</evidence>
<evidence type="ECO:0000313" key="10">
    <source>
        <dbReference type="EMBL" id="MDQ0288500.1"/>
    </source>
</evidence>
<keyword evidence="3" id="KW-0136">Cellulose degradation</keyword>
<keyword evidence="8" id="KW-0732">Signal</keyword>
<keyword evidence="5 7" id="KW-0326">Glycosidase</keyword>
<dbReference type="GO" id="GO:0008422">
    <property type="term" value="F:beta-glucosidase activity"/>
    <property type="evidence" value="ECO:0007669"/>
    <property type="project" value="TreeGrafter"/>
</dbReference>
<evidence type="ECO:0000313" key="11">
    <source>
        <dbReference type="Proteomes" id="UP001238163"/>
    </source>
</evidence>
<dbReference type="GO" id="GO:0009986">
    <property type="term" value="C:cell surface"/>
    <property type="evidence" value="ECO:0007669"/>
    <property type="project" value="TreeGrafter"/>
</dbReference>
<dbReference type="EMBL" id="JAUSVL010000001">
    <property type="protein sequence ID" value="MDQ0288500.1"/>
    <property type="molecule type" value="Genomic_DNA"/>
</dbReference>
<dbReference type="InterPro" id="IPR001547">
    <property type="entry name" value="Glyco_hydro_5"/>
</dbReference>
<dbReference type="InterPro" id="IPR050386">
    <property type="entry name" value="Glycosyl_hydrolase_5"/>
</dbReference>
<evidence type="ECO:0000259" key="9">
    <source>
        <dbReference type="Pfam" id="PF00150"/>
    </source>
</evidence>
<dbReference type="InterPro" id="IPR017853">
    <property type="entry name" value="GH"/>
</dbReference>
<sequence>MKLFHGQLPLVSAVLLSCSAVFAGYKKTDLLYDFSFDTPESLANWSEDAAQFYRAGEGAEQSGVMYFKADTDKHDLWISTSLDPAKLEGMIQLEAVVRGKGLLPAKKSYWGTKIMLTITRGKTQSHPEPPRSTGSYDWRTVFTVQNILPGTDMVSLSIGIQQAIGEFWVDSVRIYRCVETDEAANEPPPVNEEAKLVPRGDHRGARYRGFMSGHDMSDEAFATLADWQVNLIRYQLHAGRRDISTPEKYLAWLDDAMVEMDVVLARCARHGIKVAIDLHTGPGTIRTAEASNILVESEANMATLEEAWRQLAGHYRGNAHIYGYDLLNEPKVGNYVQGAENPWQLITERLVAVIRAIDPTTPIITEPSFRTFRPVNDPYMIYSPHFYSPHSFTHQGVGDRKVRWSYPGWIDGVYWDKEQLRLSMAEVINFQRQHNVPIFVGEFSAINWGKGADKYLQDSIELYEEYGWDWTYHAFREWDAWSIEHDGYEFQKVRPSDDNPRKQVLLKALEKNTNRP</sequence>
<dbReference type="SUPFAM" id="SSF51445">
    <property type="entry name" value="(Trans)glycosidases"/>
    <property type="match status" value="1"/>
</dbReference>
<evidence type="ECO:0000256" key="1">
    <source>
        <dbReference type="ARBA" id="ARBA00005641"/>
    </source>
</evidence>
<accession>A0AAE3VDJ8</accession>
<dbReference type="GO" id="GO:0030245">
    <property type="term" value="P:cellulose catabolic process"/>
    <property type="evidence" value="ECO:0007669"/>
    <property type="project" value="UniProtKB-KW"/>
</dbReference>
<keyword evidence="6" id="KW-0624">Polysaccharide degradation</keyword>
<dbReference type="AlphaFoldDB" id="A0AAE3VDJ8"/>
<comment type="caution">
    <text evidence="10">The sequence shown here is derived from an EMBL/GenBank/DDBJ whole genome shotgun (WGS) entry which is preliminary data.</text>
</comment>
<name>A0AAE3VDJ8_9BACT</name>
<proteinExistence type="inferred from homology"/>
<gene>
    <name evidence="10" type="ORF">J3R75_000607</name>
</gene>
<dbReference type="PANTHER" id="PTHR31297">
    <property type="entry name" value="GLUCAN ENDO-1,6-BETA-GLUCOSIDASE B"/>
    <property type="match status" value="1"/>
</dbReference>
<evidence type="ECO:0000256" key="8">
    <source>
        <dbReference type="SAM" id="SignalP"/>
    </source>
</evidence>
<feature type="chain" id="PRO_5042173944" description="Glycoside hydrolase family 5 domain-containing protein" evidence="8">
    <location>
        <begin position="24"/>
        <end position="516"/>
    </location>
</feature>
<evidence type="ECO:0000256" key="7">
    <source>
        <dbReference type="RuleBase" id="RU361153"/>
    </source>
</evidence>
<dbReference type="Proteomes" id="UP001238163">
    <property type="component" value="Unassembled WGS sequence"/>
</dbReference>
<dbReference type="RefSeq" id="WP_307259827.1">
    <property type="nucleotide sequence ID" value="NZ_JAUSVL010000001.1"/>
</dbReference>
<evidence type="ECO:0000256" key="2">
    <source>
        <dbReference type="ARBA" id="ARBA00022801"/>
    </source>
</evidence>
<dbReference type="GO" id="GO:0005576">
    <property type="term" value="C:extracellular region"/>
    <property type="evidence" value="ECO:0007669"/>
    <property type="project" value="TreeGrafter"/>
</dbReference>
<feature type="signal peptide" evidence="8">
    <location>
        <begin position="1"/>
        <end position="23"/>
    </location>
</feature>
<feature type="domain" description="Glycoside hydrolase family 5" evidence="9">
    <location>
        <begin position="216"/>
        <end position="474"/>
    </location>
</feature>
<evidence type="ECO:0000256" key="5">
    <source>
        <dbReference type="ARBA" id="ARBA00023295"/>
    </source>
</evidence>
<reference evidence="10" key="1">
    <citation type="submission" date="2023-07" db="EMBL/GenBank/DDBJ databases">
        <title>Genomic Encyclopedia of Type Strains, Phase IV (KMG-IV): sequencing the most valuable type-strain genomes for metagenomic binning, comparative biology and taxonomic classification.</title>
        <authorList>
            <person name="Goeker M."/>
        </authorList>
    </citation>
    <scope>NUCLEOTIDE SEQUENCE</scope>
    <source>
        <strain evidence="10">DSM 24202</strain>
    </source>
</reference>
<dbReference type="PROSITE" id="PS51257">
    <property type="entry name" value="PROKAR_LIPOPROTEIN"/>
    <property type="match status" value="1"/>
</dbReference>
<comment type="similarity">
    <text evidence="1 7">Belongs to the glycosyl hydrolase 5 (cellulase A) family.</text>
</comment>
<organism evidence="10 11">
    <name type="scientific">Oligosphaera ethanolica</name>
    <dbReference type="NCBI Taxonomy" id="760260"/>
    <lineage>
        <taxon>Bacteria</taxon>
        <taxon>Pseudomonadati</taxon>
        <taxon>Lentisphaerota</taxon>
        <taxon>Oligosphaeria</taxon>
        <taxon>Oligosphaerales</taxon>
        <taxon>Oligosphaeraceae</taxon>
        <taxon>Oligosphaera</taxon>
    </lineage>
</organism>
<dbReference type="Pfam" id="PF00150">
    <property type="entry name" value="Cellulase"/>
    <property type="match status" value="1"/>
</dbReference>
<evidence type="ECO:0000256" key="6">
    <source>
        <dbReference type="ARBA" id="ARBA00023326"/>
    </source>
</evidence>
<keyword evidence="4" id="KW-0119">Carbohydrate metabolism</keyword>
<keyword evidence="11" id="KW-1185">Reference proteome</keyword>
<protein>
    <recommendedName>
        <fullName evidence="9">Glycoside hydrolase family 5 domain-containing protein</fullName>
    </recommendedName>
</protein>
<dbReference type="PANTHER" id="PTHR31297:SF41">
    <property type="entry name" value="ENDOGLUCANASE, PUTATIVE (AFU_ORTHOLOGUE AFUA_5G01830)-RELATED"/>
    <property type="match status" value="1"/>
</dbReference>
<evidence type="ECO:0000256" key="4">
    <source>
        <dbReference type="ARBA" id="ARBA00023277"/>
    </source>
</evidence>
<dbReference type="Gene3D" id="3.20.20.80">
    <property type="entry name" value="Glycosidases"/>
    <property type="match status" value="1"/>
</dbReference>
<keyword evidence="2 7" id="KW-0378">Hydrolase</keyword>